<sequence>MGSKSKPEIMKSYQILKNESEQKLKNNKKENALGVISKSLLNAVRKVRAGLLIHSKYFQL</sequence>
<name>A0A5S3PH40_9FLAO</name>
<dbReference type="Proteomes" id="UP000310314">
    <property type="component" value="Unassembled WGS sequence"/>
</dbReference>
<proteinExistence type="predicted"/>
<dbReference type="EMBL" id="VATY01000005">
    <property type="protein sequence ID" value="TMM53427.1"/>
    <property type="molecule type" value="Genomic_DNA"/>
</dbReference>
<accession>A0A5S3PH40</accession>
<gene>
    <name evidence="1" type="ORF">FEE95_20430</name>
</gene>
<comment type="caution">
    <text evidence="1">The sequence shown here is derived from an EMBL/GenBank/DDBJ whole genome shotgun (WGS) entry which is preliminary data.</text>
</comment>
<evidence type="ECO:0000313" key="1">
    <source>
        <dbReference type="EMBL" id="TMM53427.1"/>
    </source>
</evidence>
<evidence type="ECO:0000313" key="2">
    <source>
        <dbReference type="Proteomes" id="UP000310314"/>
    </source>
</evidence>
<reference evidence="1 2" key="1">
    <citation type="submission" date="2019-05" db="EMBL/GenBank/DDBJ databases">
        <authorList>
            <person name="Zhang J.-Y."/>
            <person name="Feg X."/>
            <person name="Du Z.-J."/>
        </authorList>
    </citation>
    <scope>NUCLEOTIDE SEQUENCE [LARGE SCALE GENOMIC DNA]</scope>
    <source>
        <strain evidence="1 2">RZ26</strain>
    </source>
</reference>
<organism evidence="1 2">
    <name type="scientific">Maribacter algarum</name>
    <name type="common">ex Zhang et al. 2020</name>
    <dbReference type="NCBI Taxonomy" id="2578118"/>
    <lineage>
        <taxon>Bacteria</taxon>
        <taxon>Pseudomonadati</taxon>
        <taxon>Bacteroidota</taxon>
        <taxon>Flavobacteriia</taxon>
        <taxon>Flavobacteriales</taxon>
        <taxon>Flavobacteriaceae</taxon>
        <taxon>Maribacter</taxon>
    </lineage>
</organism>
<dbReference type="AlphaFoldDB" id="A0A5S3PH40"/>
<protein>
    <submittedName>
        <fullName evidence="1">Uncharacterized protein</fullName>
    </submittedName>
</protein>
<dbReference type="OrthoDB" id="1444110at2"/>
<keyword evidence="2" id="KW-1185">Reference proteome</keyword>